<keyword evidence="3" id="KW-0966">Cell projection</keyword>
<dbReference type="GO" id="GO:0015630">
    <property type="term" value="C:microtubule cytoskeleton"/>
    <property type="evidence" value="ECO:0007669"/>
    <property type="project" value="UniProtKB-UniRule"/>
</dbReference>
<dbReference type="GO" id="GO:0005930">
    <property type="term" value="C:axoneme"/>
    <property type="evidence" value="ECO:0007669"/>
    <property type="project" value="UniProtKB-SubCell"/>
</dbReference>
<evidence type="ECO:0000313" key="6">
    <source>
        <dbReference type="Proteomes" id="UP000597762"/>
    </source>
</evidence>
<dbReference type="InterPro" id="IPR048256">
    <property type="entry name" value="Tektin-like"/>
</dbReference>
<feature type="coiled-coil region" evidence="4">
    <location>
        <begin position="268"/>
        <end position="382"/>
    </location>
</feature>
<organism evidence="5 6">
    <name type="scientific">Acanthosepion pharaonis</name>
    <name type="common">Pharaoh cuttlefish</name>
    <name type="synonym">Sepia pharaonis</name>
    <dbReference type="NCBI Taxonomy" id="158019"/>
    <lineage>
        <taxon>Eukaryota</taxon>
        <taxon>Metazoa</taxon>
        <taxon>Spiralia</taxon>
        <taxon>Lophotrochozoa</taxon>
        <taxon>Mollusca</taxon>
        <taxon>Cephalopoda</taxon>
        <taxon>Coleoidea</taxon>
        <taxon>Decapodiformes</taxon>
        <taxon>Sepiida</taxon>
        <taxon>Sepiina</taxon>
        <taxon>Sepiidae</taxon>
        <taxon>Acanthosepion</taxon>
    </lineage>
</organism>
<dbReference type="GO" id="GO:0060271">
    <property type="term" value="P:cilium assembly"/>
    <property type="evidence" value="ECO:0007669"/>
    <property type="project" value="UniProtKB-UniRule"/>
</dbReference>
<comment type="caution">
    <text evidence="5">The sequence shown here is derived from an EMBL/GenBank/DDBJ whole genome shotgun (WGS) entry which is preliminary data.</text>
</comment>
<feature type="coiled-coil region" evidence="4">
    <location>
        <begin position="60"/>
        <end position="101"/>
    </location>
</feature>
<gene>
    <name evidence="5" type="ORF">SPHA_67432</name>
</gene>
<comment type="subcellular location">
    <subcellularLocation>
        <location evidence="3">Cytoplasm</location>
        <location evidence="3">Cytoskeleton</location>
        <location evidence="3">Cilium axoneme</location>
    </subcellularLocation>
</comment>
<sequence length="419" mass="48958">MATELRPNTHYQLPDWFTNNYSVSTNSERQQEASIECRQEGRYLRNETYVQTKWDQYANNNRLADRIDHIRKLKETLENILQDVDKEIENLSDAKTATEQQLEDMNLPADINVENLTIRDGRLGLEIVTDEPDKELKKEAQVIDGIKAILQQRISEAFEQLVRLQETRQQIQSDLQDKNIAMGIDIDQYNLSETSPNISFKPDPLRIPKGAPTLQQWEDYSRYNVERAQAEIKGSRTLRETINHTQNQAKNDLEAQQDATGYAFRKRMHDIERAIDELDWQKKTTEEEITEMENDIRALNDSLAQKIRHMKKAQTRLENRMCRPDMELCWDAAQTGLTDELKQLDATVNALKEKIRQSRHALDGLQKNLHRINDELERKNHALTLDSRCMDSHSFRANKKNFILTQKVTIPFFFLSDSS</sequence>
<protein>
    <recommendedName>
        <fullName evidence="3">Tektin</fullName>
    </recommendedName>
</protein>
<feature type="coiled-coil region" evidence="4">
    <location>
        <begin position="147"/>
        <end position="181"/>
    </location>
</feature>
<dbReference type="EMBL" id="CAHIKZ030004892">
    <property type="protein sequence ID" value="CAE1316813.1"/>
    <property type="molecule type" value="Genomic_DNA"/>
</dbReference>
<comment type="similarity">
    <text evidence="1 3">Belongs to the tektin family.</text>
</comment>
<evidence type="ECO:0000256" key="2">
    <source>
        <dbReference type="ARBA" id="ARBA00022490"/>
    </source>
</evidence>
<dbReference type="GO" id="GO:0060294">
    <property type="term" value="P:cilium movement involved in cell motility"/>
    <property type="evidence" value="ECO:0007669"/>
    <property type="project" value="UniProtKB-UniRule"/>
</dbReference>
<dbReference type="Pfam" id="PF03148">
    <property type="entry name" value="Tektin"/>
    <property type="match status" value="1"/>
</dbReference>
<evidence type="ECO:0000256" key="1">
    <source>
        <dbReference type="ARBA" id="ARBA00007209"/>
    </source>
</evidence>
<dbReference type="PANTHER" id="PTHR19960:SF7">
    <property type="entry name" value="TEKTIN"/>
    <property type="match status" value="1"/>
</dbReference>
<accession>A0A812EA65</accession>
<evidence type="ECO:0000256" key="4">
    <source>
        <dbReference type="SAM" id="Coils"/>
    </source>
</evidence>
<evidence type="ECO:0000313" key="5">
    <source>
        <dbReference type="EMBL" id="CAE1316813.1"/>
    </source>
</evidence>
<dbReference type="PRINTS" id="PR00511">
    <property type="entry name" value="TEKTIN"/>
</dbReference>
<reference evidence="5" key="1">
    <citation type="submission" date="2021-01" db="EMBL/GenBank/DDBJ databases">
        <authorList>
            <person name="Li R."/>
            <person name="Bekaert M."/>
        </authorList>
    </citation>
    <scope>NUCLEOTIDE SEQUENCE</scope>
    <source>
        <strain evidence="5">Farmed</strain>
    </source>
</reference>
<keyword evidence="3" id="KW-0282">Flagellum</keyword>
<dbReference type="AlphaFoldDB" id="A0A812EA65"/>
<dbReference type="PANTHER" id="PTHR19960">
    <property type="entry name" value="TEKTIN"/>
    <property type="match status" value="1"/>
</dbReference>
<dbReference type="Proteomes" id="UP000597762">
    <property type="component" value="Unassembled WGS sequence"/>
</dbReference>
<evidence type="ECO:0000256" key="3">
    <source>
        <dbReference type="RuleBase" id="RU367040"/>
    </source>
</evidence>
<keyword evidence="6" id="KW-1185">Reference proteome</keyword>
<proteinExistence type="inferred from homology"/>
<keyword evidence="2" id="KW-0963">Cytoplasm</keyword>
<name>A0A812EA65_ACAPH</name>
<dbReference type="OrthoDB" id="440745at2759"/>
<keyword evidence="4" id="KW-0175">Coiled coil</keyword>
<keyword evidence="3" id="KW-0969">Cilium</keyword>
<dbReference type="GO" id="GO:0005634">
    <property type="term" value="C:nucleus"/>
    <property type="evidence" value="ECO:0007669"/>
    <property type="project" value="TreeGrafter"/>
</dbReference>
<dbReference type="InterPro" id="IPR000435">
    <property type="entry name" value="Tektins"/>
</dbReference>